<keyword evidence="2" id="KW-1185">Reference proteome</keyword>
<accession>A0A1R4HK45</accession>
<proteinExistence type="predicted"/>
<reference evidence="2" key="1">
    <citation type="submission" date="2017-02" db="EMBL/GenBank/DDBJ databases">
        <authorList>
            <person name="Daims H."/>
        </authorList>
    </citation>
    <scope>NUCLEOTIDE SEQUENCE [LARGE SCALE GENOMIC DNA]</scope>
</reference>
<protein>
    <submittedName>
        <fullName evidence="1">Uncharacterized protein</fullName>
    </submittedName>
</protein>
<organism evidence="1 2">
    <name type="scientific">Crenothrix polyspora</name>
    <dbReference type="NCBI Taxonomy" id="360316"/>
    <lineage>
        <taxon>Bacteria</taxon>
        <taxon>Pseudomonadati</taxon>
        <taxon>Pseudomonadota</taxon>
        <taxon>Gammaproteobacteria</taxon>
        <taxon>Methylococcales</taxon>
        <taxon>Crenotrichaceae</taxon>
        <taxon>Crenothrix</taxon>
    </lineage>
</organism>
<gene>
    <name evidence="1" type="ORF">CRENPOLYSF1_950006</name>
</gene>
<dbReference type="AlphaFoldDB" id="A0A1R4HK45"/>
<evidence type="ECO:0000313" key="1">
    <source>
        <dbReference type="EMBL" id="SJM96589.1"/>
    </source>
</evidence>
<name>A0A1R4HK45_9GAMM</name>
<sequence>MRLVHSLIFLFGVSFKPQRVAWQPNIRYAPRWPPVDVQQKTAKIGKKCY</sequence>
<dbReference type="EMBL" id="FUKI01000176">
    <property type="protein sequence ID" value="SJM96589.1"/>
    <property type="molecule type" value="Genomic_DNA"/>
</dbReference>
<evidence type="ECO:0000313" key="2">
    <source>
        <dbReference type="Proteomes" id="UP000195667"/>
    </source>
</evidence>
<dbReference type="Proteomes" id="UP000195667">
    <property type="component" value="Unassembled WGS sequence"/>
</dbReference>